<dbReference type="InterPro" id="IPR004185">
    <property type="entry name" value="Glyco_hydro_13_lg-like_dom"/>
</dbReference>
<dbReference type="PANTHER" id="PTHR10357">
    <property type="entry name" value="ALPHA-AMYLASE FAMILY MEMBER"/>
    <property type="match status" value="1"/>
</dbReference>
<evidence type="ECO:0000256" key="1">
    <source>
        <dbReference type="ARBA" id="ARBA00008061"/>
    </source>
</evidence>
<evidence type="ECO:0000256" key="3">
    <source>
        <dbReference type="ARBA" id="ARBA00023295"/>
    </source>
</evidence>
<comment type="similarity">
    <text evidence="1">Belongs to the glycosyl hydrolase 13 family.</text>
</comment>
<dbReference type="Pfam" id="PF16657">
    <property type="entry name" value="Malt_amylase_C"/>
    <property type="match status" value="1"/>
</dbReference>
<keyword evidence="3" id="KW-0326">Glycosidase</keyword>
<comment type="caution">
    <text evidence="5">The sequence shown here is derived from an EMBL/GenBank/DDBJ whole genome shotgun (WGS) entry which is preliminary data.</text>
</comment>
<organism evidence="5 6">
    <name type="scientific">Clostridium frigoris</name>
    <dbReference type="NCBI Taxonomy" id="205327"/>
    <lineage>
        <taxon>Bacteria</taxon>
        <taxon>Bacillati</taxon>
        <taxon>Bacillota</taxon>
        <taxon>Clostridia</taxon>
        <taxon>Eubacteriales</taxon>
        <taxon>Clostridiaceae</taxon>
        <taxon>Clostridium</taxon>
    </lineage>
</organism>
<evidence type="ECO:0000313" key="5">
    <source>
        <dbReference type="EMBL" id="MBU3158254.1"/>
    </source>
</evidence>
<protein>
    <submittedName>
        <fullName evidence="5">Alpha-glycosidase</fullName>
    </submittedName>
</protein>
<feature type="domain" description="Glycosyl hydrolase family 13 catalytic" evidence="4">
    <location>
        <begin position="137"/>
        <end position="494"/>
    </location>
</feature>
<evidence type="ECO:0000259" key="4">
    <source>
        <dbReference type="SMART" id="SM00642"/>
    </source>
</evidence>
<keyword evidence="2" id="KW-0378">Hydrolase</keyword>
<dbReference type="Proteomes" id="UP000776252">
    <property type="component" value="Unassembled WGS sequence"/>
</dbReference>
<dbReference type="Pfam" id="PF02903">
    <property type="entry name" value="Alpha-amylase_N"/>
    <property type="match status" value="1"/>
</dbReference>
<dbReference type="InterPro" id="IPR032091">
    <property type="entry name" value="Malt_amylase-like_C"/>
</dbReference>
<reference evidence="5 6" key="1">
    <citation type="submission" date="2021-06" db="EMBL/GenBank/DDBJ databases">
        <title>Clostridia strains as spoilage organisms.</title>
        <authorList>
            <person name="Wambui J."/>
            <person name="Stephan R."/>
            <person name="Stevens M.J.A."/>
        </authorList>
    </citation>
    <scope>NUCLEOTIDE SEQUENCE [LARGE SCALE GENOMIC DNA]</scope>
    <source>
        <strain evidence="5 6">DSM 14204</strain>
    </source>
</reference>
<dbReference type="RefSeq" id="WP_216145224.1">
    <property type="nucleotide sequence ID" value="NZ_JAHLDV010000001.1"/>
</dbReference>
<dbReference type="CDD" id="cd02857">
    <property type="entry name" value="E_set_CDase_PDE_N"/>
    <property type="match status" value="1"/>
</dbReference>
<name>A0ABS6BMU2_9CLOT</name>
<keyword evidence="6" id="KW-1185">Reference proteome</keyword>
<dbReference type="Pfam" id="PF00128">
    <property type="entry name" value="Alpha-amylase"/>
    <property type="match status" value="1"/>
</dbReference>
<evidence type="ECO:0000313" key="6">
    <source>
        <dbReference type="Proteomes" id="UP000776252"/>
    </source>
</evidence>
<gene>
    <name evidence="5" type="ORF">KPL37_00510</name>
</gene>
<sequence>MNKYAIYHITEPPYAYGKDLNTLVLRLRTAKDDIKKCNLYYKDRYNFQDPYNACEMKVTARANLFDYFEAEISVARNRYKYYFELIDLNNNKIYFDERGFSNEAPTLKQFTAFQFAYLARGDVYKESTWLQESVVYQIFPDRFYSADKSINPRNTDKWGTPVKIESMFGGDIQGIIDKLDYLEELGINLLYLTPIFKSSSNHKYNTADYYDIDPQFGTLSIAKDLIKKCHEKGIKIIFDAVFNHSGSDFFAFKDLLQKQEASKYKDWYFIDSYPVSTEKVTYYTFGDDVSAMPKLNTHNKEAREYLLKVGQYWVKEIGIDGWRLDVCDEVDHDFWRAFSKVVKEANKDAVIIGEIQHEAISFLKGDQLDSIMNYPFKFALVDFFANRSISVEKFEDILSFNRTLYMKSITRQLWNLLGSHDTKRFLTECSDNVDRMKLAIAFQFCYQGVPYIYYGDEIGLNGGDDPACRKCMIWDEEKQNKELFNHFKTMISIRKHNKALIYGDYKTIYCKENVLVFERSYNGENVLIAINNSDKQHNVNISLGNIGIDVFTCEEIKLKYGLILNPMEFKIFKR</sequence>
<dbReference type="PANTHER" id="PTHR10357:SF210">
    <property type="entry name" value="MALTODEXTRIN GLUCOSIDASE"/>
    <property type="match status" value="1"/>
</dbReference>
<proteinExistence type="inferred from homology"/>
<accession>A0ABS6BMU2</accession>
<evidence type="ECO:0000256" key="2">
    <source>
        <dbReference type="ARBA" id="ARBA00022801"/>
    </source>
</evidence>
<dbReference type="CDD" id="cd11338">
    <property type="entry name" value="AmyAc_CMD"/>
    <property type="match status" value="1"/>
</dbReference>
<dbReference type="InterPro" id="IPR006047">
    <property type="entry name" value="GH13_cat_dom"/>
</dbReference>
<dbReference type="SMART" id="SM00642">
    <property type="entry name" value="Aamy"/>
    <property type="match status" value="1"/>
</dbReference>
<dbReference type="EMBL" id="JAHLDV010000001">
    <property type="protein sequence ID" value="MBU3158254.1"/>
    <property type="molecule type" value="Genomic_DNA"/>
</dbReference>